<keyword evidence="2" id="KW-1185">Reference proteome</keyword>
<dbReference type="OrthoDB" id="10396516at2759"/>
<evidence type="ECO:0000313" key="2">
    <source>
        <dbReference type="Proteomes" id="UP000002729"/>
    </source>
</evidence>
<organism evidence="2">
    <name type="scientific">Aureococcus anophagefferens</name>
    <name type="common">Harmful bloom alga</name>
    <dbReference type="NCBI Taxonomy" id="44056"/>
    <lineage>
        <taxon>Eukaryota</taxon>
        <taxon>Sar</taxon>
        <taxon>Stramenopiles</taxon>
        <taxon>Ochrophyta</taxon>
        <taxon>Pelagophyceae</taxon>
        <taxon>Pelagomonadales</taxon>
        <taxon>Pelagomonadaceae</taxon>
        <taxon>Aureococcus</taxon>
    </lineage>
</organism>
<sequence length="484" mass="53575">MDGAQRLIGGPVDEDGEVRWAAGPSRRYGALRVAGAVACAVAAAGALSGRSADLPMAVKSLLYGRTHDVERLVSVYKRTYFSTDPFHDGEFLQNILGMNVITSQLVSRPAVNGSSGDGTSTCAKREVLTTLDNFQLHFFHSFMYPGHESSNRWVQAWSEEHENLSKERWDVFSAPSLTLYSPWLTPFIRRVEREGISHLRYYQEHETGSTLYSLLINIPYSGLTIEVVSDEDLVTSKTVDHNTFEAMIERMCPYSLMVHQDPRTLRKVHEKLGGLSANSHGLPDLLMVSMAFPTTVPARFAHFFESVLGTLGIFPVGEQFESATCKTWEVELASTMKLNGSLVVNPVYMKAVANLGARPGPGNYTLTNLEHEVNGTHHKYMDSPNSGWDSWIDMHPGLHVNTLLDGAPEAMRKNGFQYTMHPSCVGCNAGSMWSSGITPWSMEIQGAFSKDDEIRKQSLIDYCSPTSNGDTRININEIRDGLVG</sequence>
<accession>F0YIX2</accession>
<reference evidence="1 2" key="1">
    <citation type="journal article" date="2011" name="Proc. Natl. Acad. Sci. U.S.A.">
        <title>Niche of harmful alga Aureococcus anophagefferens revealed through ecogenomics.</title>
        <authorList>
            <person name="Gobler C.J."/>
            <person name="Berry D.L."/>
            <person name="Dyhrman S.T."/>
            <person name="Wilhelm S.W."/>
            <person name="Salamov A."/>
            <person name="Lobanov A.V."/>
            <person name="Zhang Y."/>
            <person name="Collier J.L."/>
            <person name="Wurch L.L."/>
            <person name="Kustka A.B."/>
            <person name="Dill B.D."/>
            <person name="Shah M."/>
            <person name="VerBerkmoes N.C."/>
            <person name="Kuo A."/>
            <person name="Terry A."/>
            <person name="Pangilinan J."/>
            <person name="Lindquist E.A."/>
            <person name="Lucas S."/>
            <person name="Paulsen I.T."/>
            <person name="Hattenrath-Lehmann T.K."/>
            <person name="Talmage S.C."/>
            <person name="Walker E.A."/>
            <person name="Koch F."/>
            <person name="Burson A.M."/>
            <person name="Marcoval M.A."/>
            <person name="Tang Y.Z."/>
            <person name="Lecleir G.R."/>
            <person name="Coyne K.J."/>
            <person name="Berg G.M."/>
            <person name="Bertrand E.M."/>
            <person name="Saito M.A."/>
            <person name="Gladyshev V.N."/>
            <person name="Grigoriev I.V."/>
        </authorList>
    </citation>
    <scope>NUCLEOTIDE SEQUENCE [LARGE SCALE GENOMIC DNA]</scope>
    <source>
        <strain evidence="2">CCMP 1984</strain>
    </source>
</reference>
<dbReference type="RefSeq" id="XP_009040335.1">
    <property type="nucleotide sequence ID" value="XM_009042087.1"/>
</dbReference>
<dbReference type="AlphaFoldDB" id="F0YIX2"/>
<evidence type="ECO:0000313" key="1">
    <source>
        <dbReference type="EMBL" id="EGB04981.1"/>
    </source>
</evidence>
<dbReference type="Proteomes" id="UP000002729">
    <property type="component" value="Unassembled WGS sequence"/>
</dbReference>
<name>F0YIX2_AURAN</name>
<gene>
    <name evidence="1" type="ORF">AURANDRAFT_66816</name>
</gene>
<dbReference type="InParanoid" id="F0YIX2"/>
<protein>
    <submittedName>
        <fullName evidence="1">Uncharacterized protein</fullName>
    </submittedName>
</protein>
<dbReference type="GeneID" id="20225962"/>
<proteinExistence type="predicted"/>
<dbReference type="EMBL" id="GL833145">
    <property type="protein sequence ID" value="EGB04981.1"/>
    <property type="molecule type" value="Genomic_DNA"/>
</dbReference>
<dbReference type="KEGG" id="aaf:AURANDRAFT_66816"/>